<comment type="caution">
    <text evidence="1">The sequence shown here is derived from an EMBL/GenBank/DDBJ whole genome shotgun (WGS) entry which is preliminary data.</text>
</comment>
<reference evidence="1 2" key="1">
    <citation type="submission" date="2019-08" db="EMBL/GenBank/DDBJ databases">
        <title>In-depth cultivation of the pig gut microbiome towards novel bacterial diversity and tailored functional studies.</title>
        <authorList>
            <person name="Wylensek D."/>
            <person name="Hitch T.C.A."/>
            <person name="Clavel T."/>
        </authorList>
    </citation>
    <scope>NUCLEOTIDE SEQUENCE [LARGE SCALE GENOMIC DNA]</scope>
    <source>
        <strain evidence="1 2">WCA-693-APC-5D-A</strain>
    </source>
</reference>
<proteinExistence type="predicted"/>
<dbReference type="AlphaFoldDB" id="A0A6I2UII0"/>
<accession>A0A6I2UII0</accession>
<evidence type="ECO:0000313" key="1">
    <source>
        <dbReference type="EMBL" id="MSU09529.1"/>
    </source>
</evidence>
<dbReference type="GeneID" id="96779476"/>
<dbReference type="RefSeq" id="WP_154407696.1">
    <property type="nucleotide sequence ID" value="NZ_JAQXJM010000019.1"/>
</dbReference>
<organism evidence="1 2">
    <name type="scientific">Anaerovibrio slackiae</name>
    <dbReference type="NCBI Taxonomy" id="2652309"/>
    <lineage>
        <taxon>Bacteria</taxon>
        <taxon>Bacillati</taxon>
        <taxon>Bacillota</taxon>
        <taxon>Negativicutes</taxon>
        <taxon>Selenomonadales</taxon>
        <taxon>Selenomonadaceae</taxon>
        <taxon>Anaerovibrio</taxon>
    </lineage>
</organism>
<protein>
    <submittedName>
        <fullName evidence="1">Uncharacterized protein</fullName>
    </submittedName>
</protein>
<dbReference type="EMBL" id="VUNR01000025">
    <property type="protein sequence ID" value="MSU09529.1"/>
    <property type="molecule type" value="Genomic_DNA"/>
</dbReference>
<gene>
    <name evidence="1" type="ORF">FYJ84_11105</name>
</gene>
<name>A0A6I2UII0_9FIRM</name>
<dbReference type="Proteomes" id="UP000433181">
    <property type="component" value="Unassembled WGS sequence"/>
</dbReference>
<evidence type="ECO:0000313" key="2">
    <source>
        <dbReference type="Proteomes" id="UP000433181"/>
    </source>
</evidence>
<keyword evidence="2" id="KW-1185">Reference proteome</keyword>
<sequence>MLQMDIFNFHRVEYIVVDTGMAVFDREGIAKLASYRQGVGADRVLLVDKSLGQLVAAADGKGCWQMVSAYDCQVARAALGSVELPEGMYRSELRVTDYFLSRLLAKEGGMKIAG</sequence>